<feature type="compositionally biased region" description="Basic and acidic residues" evidence="1">
    <location>
        <begin position="135"/>
        <end position="149"/>
    </location>
</feature>
<evidence type="ECO:0000313" key="2">
    <source>
        <dbReference type="EMBL" id="KAK4341118.1"/>
    </source>
</evidence>
<protein>
    <submittedName>
        <fullName evidence="2">Uncharacterized protein</fullName>
    </submittedName>
</protein>
<keyword evidence="3" id="KW-1185">Reference proteome</keyword>
<dbReference type="AlphaFoldDB" id="A0AAE1QXQ7"/>
<feature type="compositionally biased region" description="Polar residues" evidence="1">
    <location>
        <begin position="180"/>
        <end position="207"/>
    </location>
</feature>
<accession>A0AAE1QXQ7</accession>
<dbReference type="Proteomes" id="UP001291623">
    <property type="component" value="Unassembled WGS sequence"/>
</dbReference>
<feature type="region of interest" description="Disordered" evidence="1">
    <location>
        <begin position="171"/>
        <end position="213"/>
    </location>
</feature>
<feature type="region of interest" description="Disordered" evidence="1">
    <location>
        <begin position="126"/>
        <end position="158"/>
    </location>
</feature>
<organism evidence="2 3">
    <name type="scientific">Anisodus tanguticus</name>
    <dbReference type="NCBI Taxonomy" id="243964"/>
    <lineage>
        <taxon>Eukaryota</taxon>
        <taxon>Viridiplantae</taxon>
        <taxon>Streptophyta</taxon>
        <taxon>Embryophyta</taxon>
        <taxon>Tracheophyta</taxon>
        <taxon>Spermatophyta</taxon>
        <taxon>Magnoliopsida</taxon>
        <taxon>eudicotyledons</taxon>
        <taxon>Gunneridae</taxon>
        <taxon>Pentapetalae</taxon>
        <taxon>asterids</taxon>
        <taxon>lamiids</taxon>
        <taxon>Solanales</taxon>
        <taxon>Solanaceae</taxon>
        <taxon>Solanoideae</taxon>
        <taxon>Hyoscyameae</taxon>
        <taxon>Anisodus</taxon>
    </lineage>
</organism>
<evidence type="ECO:0000256" key="1">
    <source>
        <dbReference type="SAM" id="MobiDB-lite"/>
    </source>
</evidence>
<comment type="caution">
    <text evidence="2">The sequence shown here is derived from an EMBL/GenBank/DDBJ whole genome shotgun (WGS) entry which is preliminary data.</text>
</comment>
<proteinExistence type="predicted"/>
<dbReference type="EMBL" id="JAVYJV010000022">
    <property type="protein sequence ID" value="KAK4341118.1"/>
    <property type="molecule type" value="Genomic_DNA"/>
</dbReference>
<evidence type="ECO:0000313" key="3">
    <source>
        <dbReference type="Proteomes" id="UP001291623"/>
    </source>
</evidence>
<reference evidence="2" key="1">
    <citation type="submission" date="2023-12" db="EMBL/GenBank/DDBJ databases">
        <title>Genome assembly of Anisodus tanguticus.</title>
        <authorList>
            <person name="Wang Y.-J."/>
        </authorList>
    </citation>
    <scope>NUCLEOTIDE SEQUENCE</scope>
    <source>
        <strain evidence="2">KB-2021</strain>
        <tissue evidence="2">Leaf</tissue>
    </source>
</reference>
<gene>
    <name evidence="2" type="ORF">RND71_039619</name>
</gene>
<sequence length="266" mass="29669">MITPEEVDSIIVRKAYKNLWNSDNQKARIDLECYEITRGVLKSVIIWFWVKNEVPITKPAFKSDKISPSLYFDGDEQKEDAAYDDYPAENPTGDVQNSSYEEEVVNVSDSERFDDHGSDVHEELRMAGVDEGYEDTDRARTNLRDKLGGDDEEPYCDSSDIDNFSTEFESEVVSDDDEVNASQQSLTGSTRKSSVLDTQQASTSMRGSKSKYKRPKVIGQGVFVSKSGYKCVNQGVTSSRLVSTPGMMNSALIIGDIGYKPSKGLK</sequence>
<name>A0AAE1QXQ7_9SOLA</name>